<evidence type="ECO:0000313" key="3">
    <source>
        <dbReference type="EMBL" id="GFR39440.1"/>
    </source>
</evidence>
<evidence type="ECO:0000256" key="1">
    <source>
        <dbReference type="SAM" id="MobiDB-lite"/>
    </source>
</evidence>
<dbReference type="EMBL" id="BMAQ01000046">
    <property type="protein sequence ID" value="GFR39440.1"/>
    <property type="molecule type" value="Genomic_DNA"/>
</dbReference>
<comment type="caution">
    <text evidence="3">The sequence shown here is derived from an EMBL/GenBank/DDBJ whole genome shotgun (WGS) entry which is preliminary data.</text>
</comment>
<protein>
    <submittedName>
        <fullName evidence="3">Uncharacterized protein</fullName>
    </submittedName>
</protein>
<accession>A0A916VIK8</accession>
<reference evidence="3" key="1">
    <citation type="submission" date="2020-08" db="EMBL/GenBank/DDBJ databases">
        <authorList>
            <person name="Uke A."/>
            <person name="Chhe C."/>
            <person name="Baramee S."/>
            <person name="Kosugi A."/>
        </authorList>
    </citation>
    <scope>NUCLEOTIDE SEQUENCE</scope>
    <source>
        <strain evidence="3">DA-C8</strain>
    </source>
</reference>
<evidence type="ECO:0000256" key="2">
    <source>
        <dbReference type="SAM" id="Phobius"/>
    </source>
</evidence>
<keyword evidence="2" id="KW-1133">Transmembrane helix</keyword>
<sequence>MRSKANRKADRKAHLRTNHYHKGNHEVTTTHSAAPARSESIRSIQEQERGLTCTASMRPPRRRFISRFSCAAFAAAALLFAAGCTAYPSEVSGFPAASEAEPAVTSDVTARVAKAIEVSDTEPEAQSFWYTGYVKNNIGRRSTTSMYDGIVYRPGDAYQVNGRVATRTYQYFHFGDKSYINRGGVWFRGNPEEMQPLDPLAGFSDWLPFMTDAVQLPDSEVLSTPTDVIQVQLDAREWVERSPSILFDELREELADDETLQHVLENTVVKMTLWIGKEDAPKQANYILQYSTWLVMPLPGGGYLDQETFFRFYQHDDPAIVDQLSSPDRIEKYVVDAVFEEL</sequence>
<organism evidence="3 4">
    <name type="scientific">Insulibacter thermoxylanivorax</name>
    <dbReference type="NCBI Taxonomy" id="2749268"/>
    <lineage>
        <taxon>Bacteria</taxon>
        <taxon>Bacillati</taxon>
        <taxon>Bacillota</taxon>
        <taxon>Bacilli</taxon>
        <taxon>Bacillales</taxon>
        <taxon>Paenibacillaceae</taxon>
        <taxon>Insulibacter</taxon>
    </lineage>
</organism>
<feature type="transmembrane region" description="Helical" evidence="2">
    <location>
        <begin position="64"/>
        <end position="82"/>
    </location>
</feature>
<reference evidence="3" key="2">
    <citation type="journal article" date="2021" name="Data Brief">
        <title>Draft genome sequence data of the facultative, thermophilic, xylanolytic bacterium Paenibacillus sp. strain DA-C8.</title>
        <authorList>
            <person name="Chhe C."/>
            <person name="Uke A."/>
            <person name="Baramee S."/>
            <person name="Ungkulpasvich U."/>
            <person name="Tachaapaikoon C."/>
            <person name="Pason P."/>
            <person name="Waeonukul R."/>
            <person name="Ratanakhanokchai K."/>
            <person name="Kosugi A."/>
        </authorList>
    </citation>
    <scope>NUCLEOTIDE SEQUENCE</scope>
    <source>
        <strain evidence="3">DA-C8</strain>
    </source>
</reference>
<dbReference type="Proteomes" id="UP000654993">
    <property type="component" value="Unassembled WGS sequence"/>
</dbReference>
<feature type="region of interest" description="Disordered" evidence="1">
    <location>
        <begin position="1"/>
        <end position="48"/>
    </location>
</feature>
<keyword evidence="4" id="KW-1185">Reference proteome</keyword>
<name>A0A916VIK8_9BACL</name>
<feature type="compositionally biased region" description="Basic residues" evidence="1">
    <location>
        <begin position="1"/>
        <end position="22"/>
    </location>
</feature>
<evidence type="ECO:0000313" key="4">
    <source>
        <dbReference type="Proteomes" id="UP000654993"/>
    </source>
</evidence>
<proteinExistence type="predicted"/>
<gene>
    <name evidence="3" type="ORF">PRECH8_27360</name>
</gene>
<dbReference type="RefSeq" id="WP_200967635.1">
    <property type="nucleotide sequence ID" value="NZ_BMAQ01000046.1"/>
</dbReference>
<keyword evidence="2" id="KW-0472">Membrane</keyword>
<keyword evidence="2" id="KW-0812">Transmembrane</keyword>
<dbReference type="AlphaFoldDB" id="A0A916VIK8"/>